<evidence type="ECO:0000313" key="10">
    <source>
        <dbReference type="EMBL" id="KAF6400794.1"/>
    </source>
</evidence>
<reference evidence="10 11" key="1">
    <citation type="journal article" date="2020" name="Nature">
        <title>Six reference-quality genomes reveal evolution of bat adaptations.</title>
        <authorList>
            <person name="Jebb D."/>
            <person name="Huang Z."/>
            <person name="Pippel M."/>
            <person name="Hughes G.M."/>
            <person name="Lavrichenko K."/>
            <person name="Devanna P."/>
            <person name="Winkler S."/>
            <person name="Jermiin L.S."/>
            <person name="Skirmuntt E.C."/>
            <person name="Katzourakis A."/>
            <person name="Burkitt-Gray L."/>
            <person name="Ray D.A."/>
            <person name="Sullivan K.A.M."/>
            <person name="Roscito J.G."/>
            <person name="Kirilenko B.M."/>
            <person name="Davalos L.M."/>
            <person name="Corthals A.P."/>
            <person name="Power M.L."/>
            <person name="Jones G."/>
            <person name="Ransome R.D."/>
            <person name="Dechmann D.K.N."/>
            <person name="Locatelli A.G."/>
            <person name="Puechmaille S.J."/>
            <person name="Fedrigo O."/>
            <person name="Jarvis E.D."/>
            <person name="Hiller M."/>
            <person name="Vernes S.C."/>
            <person name="Myers E.W."/>
            <person name="Teeling E.C."/>
        </authorList>
    </citation>
    <scope>NUCLEOTIDE SEQUENCE [LARGE SCALE GENOMIC DNA]</scope>
    <source>
        <strain evidence="10">MRouAeg1</strain>
        <tissue evidence="10">Muscle</tissue>
    </source>
</reference>
<dbReference type="PANTHER" id="PTHR47958">
    <property type="entry name" value="ATP-DEPENDENT RNA HELICASE DBP3"/>
    <property type="match status" value="1"/>
</dbReference>
<gene>
    <name evidence="10" type="ORF">HJG63_003752</name>
</gene>
<dbReference type="SMART" id="SM00490">
    <property type="entry name" value="HELICc"/>
    <property type="match status" value="1"/>
</dbReference>
<dbReference type="InterPro" id="IPR001650">
    <property type="entry name" value="Helicase_C-like"/>
</dbReference>
<dbReference type="EC" id="3.6.4.13" evidence="2"/>
<accession>A0A7J8BPX8</accession>
<evidence type="ECO:0000256" key="4">
    <source>
        <dbReference type="ARBA" id="ARBA00022801"/>
    </source>
</evidence>
<protein>
    <recommendedName>
        <fullName evidence="2">RNA helicase</fullName>
        <ecNumber evidence="2">3.6.4.13</ecNumber>
    </recommendedName>
</protein>
<keyword evidence="7" id="KW-0539">Nucleus</keyword>
<dbReference type="GO" id="GO:0005634">
    <property type="term" value="C:nucleus"/>
    <property type="evidence" value="ECO:0007669"/>
    <property type="project" value="UniProtKB-SubCell"/>
</dbReference>
<dbReference type="FunFam" id="3.40.50.300:FF:000111">
    <property type="entry name" value="DEAD-box ATP-dependent RNA helicase"/>
    <property type="match status" value="1"/>
</dbReference>
<dbReference type="GO" id="GO:0005524">
    <property type="term" value="F:ATP binding"/>
    <property type="evidence" value="ECO:0007669"/>
    <property type="project" value="UniProtKB-KW"/>
</dbReference>
<evidence type="ECO:0000256" key="7">
    <source>
        <dbReference type="ARBA" id="ARBA00023242"/>
    </source>
</evidence>
<evidence type="ECO:0000259" key="9">
    <source>
        <dbReference type="PROSITE" id="PS51194"/>
    </source>
</evidence>
<dbReference type="EMBL" id="JACASE010000016">
    <property type="protein sequence ID" value="KAF6400794.1"/>
    <property type="molecule type" value="Genomic_DNA"/>
</dbReference>
<keyword evidence="11" id="KW-1185">Reference proteome</keyword>
<dbReference type="InterPro" id="IPR027417">
    <property type="entry name" value="P-loop_NTPase"/>
</dbReference>
<organism evidence="10 11">
    <name type="scientific">Rousettus aegyptiacus</name>
    <name type="common">Egyptian fruit bat</name>
    <name type="synonym">Pteropus aegyptiacus</name>
    <dbReference type="NCBI Taxonomy" id="9407"/>
    <lineage>
        <taxon>Eukaryota</taxon>
        <taxon>Metazoa</taxon>
        <taxon>Chordata</taxon>
        <taxon>Craniata</taxon>
        <taxon>Vertebrata</taxon>
        <taxon>Euteleostomi</taxon>
        <taxon>Mammalia</taxon>
        <taxon>Eutheria</taxon>
        <taxon>Laurasiatheria</taxon>
        <taxon>Chiroptera</taxon>
        <taxon>Yinpterochiroptera</taxon>
        <taxon>Pteropodoidea</taxon>
        <taxon>Pteropodidae</taxon>
        <taxon>Rousettinae</taxon>
        <taxon>Rousettus</taxon>
    </lineage>
</organism>
<dbReference type="Gene3D" id="3.40.50.300">
    <property type="entry name" value="P-loop containing nucleotide triphosphate hydrolases"/>
    <property type="match status" value="1"/>
</dbReference>
<dbReference type="SUPFAM" id="SSF52540">
    <property type="entry name" value="P-loop containing nucleoside triphosphate hydrolases"/>
    <property type="match status" value="1"/>
</dbReference>
<dbReference type="CDD" id="cd18787">
    <property type="entry name" value="SF2_C_DEAD"/>
    <property type="match status" value="1"/>
</dbReference>
<name>A0A7J8BPX8_ROUAE</name>
<sequence length="255" mass="29116">MFTGYSSSSGKHHNMASLLEGSGQVRCPGISPASPLPLPFPQPMEVFVDDETKLTLHGLQQYYVKLKDSEKNRKLFDLLDVLEFNQVTLLLPVIGFWVFGRYVGIQAPDLAAFFWQVVIFVKSVQRCMALAQLLVEQNFPAIAIHRGMAQEERLSRYQQFKDFQRRILVATNLFGRGMDIERVNIVFNYDMPEDSDTYLHRVARAGRFGTKGLAITFVSDENDAKILNDVQDRFEVNVAELPEEIDISTYIEQSR</sequence>
<dbReference type="AlphaFoldDB" id="A0A7J8BPX8"/>
<dbReference type="PROSITE" id="PS51194">
    <property type="entry name" value="HELICASE_CTER"/>
    <property type="match status" value="1"/>
</dbReference>
<keyword evidence="6" id="KW-0067">ATP-binding</keyword>
<comment type="similarity">
    <text evidence="8">Belongs to the DEAD box helicase family. DECD subfamily.</text>
</comment>
<feature type="domain" description="Helicase C-terminal" evidence="9">
    <location>
        <begin position="109"/>
        <end position="249"/>
    </location>
</feature>
<dbReference type="Pfam" id="PF00271">
    <property type="entry name" value="Helicase_C"/>
    <property type="match status" value="1"/>
</dbReference>
<evidence type="ECO:0000256" key="1">
    <source>
        <dbReference type="ARBA" id="ARBA00004123"/>
    </source>
</evidence>
<keyword evidence="3" id="KW-0547">Nucleotide-binding</keyword>
<evidence type="ECO:0000313" key="11">
    <source>
        <dbReference type="Proteomes" id="UP000593571"/>
    </source>
</evidence>
<keyword evidence="5 10" id="KW-0347">Helicase</keyword>
<dbReference type="GO" id="GO:0016787">
    <property type="term" value="F:hydrolase activity"/>
    <property type="evidence" value="ECO:0007669"/>
    <property type="project" value="UniProtKB-KW"/>
</dbReference>
<dbReference type="GO" id="GO:0003724">
    <property type="term" value="F:RNA helicase activity"/>
    <property type="evidence" value="ECO:0007669"/>
    <property type="project" value="UniProtKB-EC"/>
</dbReference>
<evidence type="ECO:0000256" key="6">
    <source>
        <dbReference type="ARBA" id="ARBA00022840"/>
    </source>
</evidence>
<evidence type="ECO:0000256" key="5">
    <source>
        <dbReference type="ARBA" id="ARBA00022806"/>
    </source>
</evidence>
<evidence type="ECO:0000256" key="2">
    <source>
        <dbReference type="ARBA" id="ARBA00012552"/>
    </source>
</evidence>
<comment type="caution">
    <text evidence="10">The sequence shown here is derived from an EMBL/GenBank/DDBJ whole genome shotgun (WGS) entry which is preliminary data.</text>
</comment>
<dbReference type="Proteomes" id="UP000593571">
    <property type="component" value="Unassembled WGS sequence"/>
</dbReference>
<comment type="subcellular location">
    <subcellularLocation>
        <location evidence="1">Nucleus</location>
    </subcellularLocation>
</comment>
<keyword evidence="4" id="KW-0378">Hydrolase</keyword>
<evidence type="ECO:0000256" key="3">
    <source>
        <dbReference type="ARBA" id="ARBA00022741"/>
    </source>
</evidence>
<proteinExistence type="inferred from homology"/>
<evidence type="ECO:0000256" key="8">
    <source>
        <dbReference type="ARBA" id="ARBA00038213"/>
    </source>
</evidence>